<dbReference type="PROSITE" id="PS00636">
    <property type="entry name" value="DNAJ_1"/>
    <property type="match status" value="1"/>
</dbReference>
<evidence type="ECO:0000256" key="4">
    <source>
        <dbReference type="ARBA" id="ARBA00022989"/>
    </source>
</evidence>
<dbReference type="Pfam" id="PF00226">
    <property type="entry name" value="DnaJ"/>
    <property type="match status" value="1"/>
</dbReference>
<dbReference type="GO" id="GO:0005789">
    <property type="term" value="C:endoplasmic reticulum membrane"/>
    <property type="evidence" value="ECO:0007669"/>
    <property type="project" value="UniProtKB-SubCell"/>
</dbReference>
<proteinExistence type="predicted"/>
<dbReference type="InterPro" id="IPR015399">
    <property type="entry name" value="DUF1977_DnaJ-like"/>
</dbReference>
<organism evidence="9 10">
    <name type="scientific">Allomyces macrogynus (strain ATCC 38327)</name>
    <name type="common">Allomyces javanicus var. macrogynus</name>
    <dbReference type="NCBI Taxonomy" id="578462"/>
    <lineage>
        <taxon>Eukaryota</taxon>
        <taxon>Fungi</taxon>
        <taxon>Fungi incertae sedis</taxon>
        <taxon>Blastocladiomycota</taxon>
        <taxon>Blastocladiomycetes</taxon>
        <taxon>Blastocladiales</taxon>
        <taxon>Blastocladiaceae</taxon>
        <taxon>Allomyces</taxon>
    </lineage>
</organism>
<dbReference type="PROSITE" id="PS50076">
    <property type="entry name" value="DNAJ_2"/>
    <property type="match status" value="1"/>
</dbReference>
<dbReference type="CDD" id="cd06257">
    <property type="entry name" value="DnaJ"/>
    <property type="match status" value="1"/>
</dbReference>
<evidence type="ECO:0000256" key="7">
    <source>
        <dbReference type="SAM" id="Phobius"/>
    </source>
</evidence>
<sequence length="415" mass="45147">MVVNRDEALKCLGIARSALAEGNYARAERFARKSLALHEMPDATALLAEIQAAAASAAPSPNDAEGMRQRKPAAASEPSPTSSASASRSASAADVNNGSSERQATPEQIAAVKKVQARRAADFYGVLGLDKDASDADIKKAYRKLALALHPDKNPAPGADEAFKKISKAFSILSDADKRRQFDQLGTDPDSRSGGGGGGGGPGMHPFFTQRGGRGGHAFEAEIDPEELFRAFFGGSGFGFAQPGGQQHFFYSDLGGRRRAQQQQQSRGRGSPQGSPATGLSLLQFAPILMIILFTLVNVFFAPPDMPDYSFTPSRHFSHLHATPRHKVDFYVHGPTYDAFRQHHTKYVPQFYEGVEATYVNRLGNSCTRERQARDTAVRRAYGWGFGQPDKQQIQRARNLPTPSCDRLREMGLYK</sequence>
<dbReference type="InterPro" id="IPR001623">
    <property type="entry name" value="DnaJ_domain"/>
</dbReference>
<dbReference type="InterPro" id="IPR051100">
    <property type="entry name" value="DnaJ_subfamily_B/C"/>
</dbReference>
<dbReference type="STRING" id="578462.A0A0L0SWI3"/>
<dbReference type="PANTHER" id="PTHR43908:SF3">
    <property type="entry name" value="AT29763P-RELATED"/>
    <property type="match status" value="1"/>
</dbReference>
<dbReference type="AlphaFoldDB" id="A0A0L0SWI3"/>
<evidence type="ECO:0000313" key="10">
    <source>
        <dbReference type="Proteomes" id="UP000054350"/>
    </source>
</evidence>
<dbReference type="eggNOG" id="KOG0714">
    <property type="taxonomic scope" value="Eukaryota"/>
</dbReference>
<dbReference type="Gene3D" id="1.10.287.110">
    <property type="entry name" value="DnaJ domain"/>
    <property type="match status" value="1"/>
</dbReference>
<dbReference type="SMART" id="SM00271">
    <property type="entry name" value="DnaJ"/>
    <property type="match status" value="1"/>
</dbReference>
<dbReference type="VEuPathDB" id="FungiDB:AMAG_11247"/>
<keyword evidence="5 7" id="KW-0472">Membrane</keyword>
<feature type="domain" description="J" evidence="8">
    <location>
        <begin position="122"/>
        <end position="186"/>
    </location>
</feature>
<dbReference type="GO" id="GO:0030544">
    <property type="term" value="F:Hsp70 protein binding"/>
    <property type="evidence" value="ECO:0007669"/>
    <property type="project" value="TreeGrafter"/>
</dbReference>
<dbReference type="Proteomes" id="UP000054350">
    <property type="component" value="Unassembled WGS sequence"/>
</dbReference>
<name>A0A0L0SWI3_ALLM3</name>
<dbReference type="PANTHER" id="PTHR43908">
    <property type="entry name" value="AT29763P-RELATED"/>
    <property type="match status" value="1"/>
</dbReference>
<dbReference type="Pfam" id="PF09320">
    <property type="entry name" value="DUF1977"/>
    <property type="match status" value="1"/>
</dbReference>
<keyword evidence="4 7" id="KW-1133">Transmembrane helix</keyword>
<feature type="transmembrane region" description="Helical" evidence="7">
    <location>
        <begin position="282"/>
        <end position="301"/>
    </location>
</feature>
<feature type="compositionally biased region" description="Polar residues" evidence="6">
    <location>
        <begin position="94"/>
        <end position="106"/>
    </location>
</feature>
<keyword evidence="10" id="KW-1185">Reference proteome</keyword>
<comment type="subcellular location">
    <subcellularLocation>
        <location evidence="1">Endoplasmic reticulum membrane</location>
        <topology evidence="1">Single-pass membrane protein</topology>
    </subcellularLocation>
</comment>
<dbReference type="InterPro" id="IPR036869">
    <property type="entry name" value="J_dom_sf"/>
</dbReference>
<feature type="compositionally biased region" description="Low complexity" evidence="6">
    <location>
        <begin position="72"/>
        <end position="93"/>
    </location>
</feature>
<feature type="region of interest" description="Disordered" evidence="6">
    <location>
        <begin position="255"/>
        <end position="276"/>
    </location>
</feature>
<keyword evidence="3" id="KW-0256">Endoplasmic reticulum</keyword>
<dbReference type="OMA" id="DDRMRKK"/>
<dbReference type="InterPro" id="IPR018253">
    <property type="entry name" value="DnaJ_domain_CS"/>
</dbReference>
<evidence type="ECO:0000256" key="5">
    <source>
        <dbReference type="ARBA" id="ARBA00023136"/>
    </source>
</evidence>
<evidence type="ECO:0000256" key="6">
    <source>
        <dbReference type="SAM" id="MobiDB-lite"/>
    </source>
</evidence>
<feature type="compositionally biased region" description="Low complexity" evidence="6">
    <location>
        <begin position="261"/>
        <end position="276"/>
    </location>
</feature>
<reference evidence="9 10" key="1">
    <citation type="submission" date="2009-11" db="EMBL/GenBank/DDBJ databases">
        <title>Annotation of Allomyces macrogynus ATCC 38327.</title>
        <authorList>
            <consortium name="The Broad Institute Genome Sequencing Platform"/>
            <person name="Russ C."/>
            <person name="Cuomo C."/>
            <person name="Burger G."/>
            <person name="Gray M.W."/>
            <person name="Holland P.W.H."/>
            <person name="King N."/>
            <person name="Lang F.B.F."/>
            <person name="Roger A.J."/>
            <person name="Ruiz-Trillo I."/>
            <person name="Young S.K."/>
            <person name="Zeng Q."/>
            <person name="Gargeya S."/>
            <person name="Fitzgerald M."/>
            <person name="Haas B."/>
            <person name="Abouelleil A."/>
            <person name="Alvarado L."/>
            <person name="Arachchi H.M."/>
            <person name="Berlin A."/>
            <person name="Chapman S.B."/>
            <person name="Gearin G."/>
            <person name="Goldberg J."/>
            <person name="Griggs A."/>
            <person name="Gujja S."/>
            <person name="Hansen M."/>
            <person name="Heiman D."/>
            <person name="Howarth C."/>
            <person name="Larimer J."/>
            <person name="Lui A."/>
            <person name="MacDonald P.J.P."/>
            <person name="McCowen C."/>
            <person name="Montmayeur A."/>
            <person name="Murphy C."/>
            <person name="Neiman D."/>
            <person name="Pearson M."/>
            <person name="Priest M."/>
            <person name="Roberts A."/>
            <person name="Saif S."/>
            <person name="Shea T."/>
            <person name="Sisk P."/>
            <person name="Stolte C."/>
            <person name="Sykes S."/>
            <person name="Wortman J."/>
            <person name="Nusbaum C."/>
            <person name="Birren B."/>
        </authorList>
    </citation>
    <scope>NUCLEOTIDE SEQUENCE [LARGE SCALE GENOMIC DNA]</scope>
    <source>
        <strain evidence="9 10">ATCC 38327</strain>
    </source>
</reference>
<dbReference type="SUPFAM" id="SSF46565">
    <property type="entry name" value="Chaperone J-domain"/>
    <property type="match status" value="1"/>
</dbReference>
<evidence type="ECO:0000256" key="1">
    <source>
        <dbReference type="ARBA" id="ARBA00004389"/>
    </source>
</evidence>
<protein>
    <recommendedName>
        <fullName evidence="8">J domain-containing protein</fullName>
    </recommendedName>
</protein>
<dbReference type="PRINTS" id="PR00625">
    <property type="entry name" value="JDOMAIN"/>
</dbReference>
<evidence type="ECO:0000313" key="9">
    <source>
        <dbReference type="EMBL" id="KNE66750.1"/>
    </source>
</evidence>
<feature type="region of interest" description="Disordered" evidence="6">
    <location>
        <begin position="57"/>
        <end position="108"/>
    </location>
</feature>
<evidence type="ECO:0000256" key="2">
    <source>
        <dbReference type="ARBA" id="ARBA00022692"/>
    </source>
</evidence>
<accession>A0A0L0SWI3</accession>
<feature type="region of interest" description="Disordered" evidence="6">
    <location>
        <begin position="177"/>
        <end position="216"/>
    </location>
</feature>
<dbReference type="GO" id="GO:0071218">
    <property type="term" value="P:cellular response to misfolded protein"/>
    <property type="evidence" value="ECO:0007669"/>
    <property type="project" value="TreeGrafter"/>
</dbReference>
<dbReference type="EMBL" id="GG745351">
    <property type="protein sequence ID" value="KNE66750.1"/>
    <property type="molecule type" value="Genomic_DNA"/>
</dbReference>
<gene>
    <name evidence="9" type="ORF">AMAG_11247</name>
</gene>
<keyword evidence="2 7" id="KW-0812">Transmembrane</keyword>
<reference evidence="10" key="2">
    <citation type="submission" date="2009-11" db="EMBL/GenBank/DDBJ databases">
        <title>The Genome Sequence of Allomyces macrogynus strain ATCC 38327.</title>
        <authorList>
            <consortium name="The Broad Institute Genome Sequencing Platform"/>
            <person name="Russ C."/>
            <person name="Cuomo C."/>
            <person name="Shea T."/>
            <person name="Young S.K."/>
            <person name="Zeng Q."/>
            <person name="Koehrsen M."/>
            <person name="Haas B."/>
            <person name="Borodovsky M."/>
            <person name="Guigo R."/>
            <person name="Alvarado L."/>
            <person name="Berlin A."/>
            <person name="Borenstein D."/>
            <person name="Chen Z."/>
            <person name="Engels R."/>
            <person name="Freedman E."/>
            <person name="Gellesch M."/>
            <person name="Goldberg J."/>
            <person name="Griggs A."/>
            <person name="Gujja S."/>
            <person name="Heiman D."/>
            <person name="Hepburn T."/>
            <person name="Howarth C."/>
            <person name="Jen D."/>
            <person name="Larson L."/>
            <person name="Lewis B."/>
            <person name="Mehta T."/>
            <person name="Park D."/>
            <person name="Pearson M."/>
            <person name="Roberts A."/>
            <person name="Saif S."/>
            <person name="Shenoy N."/>
            <person name="Sisk P."/>
            <person name="Stolte C."/>
            <person name="Sykes S."/>
            <person name="Walk T."/>
            <person name="White J."/>
            <person name="Yandava C."/>
            <person name="Burger G."/>
            <person name="Gray M.W."/>
            <person name="Holland P.W.H."/>
            <person name="King N."/>
            <person name="Lang F.B.F."/>
            <person name="Roger A.J."/>
            <person name="Ruiz-Trillo I."/>
            <person name="Lander E."/>
            <person name="Nusbaum C."/>
        </authorList>
    </citation>
    <scope>NUCLEOTIDE SEQUENCE [LARGE SCALE GENOMIC DNA]</scope>
    <source>
        <strain evidence="10">ATCC 38327</strain>
    </source>
</reference>
<dbReference type="OrthoDB" id="1507364at2759"/>
<evidence type="ECO:0000256" key="3">
    <source>
        <dbReference type="ARBA" id="ARBA00022824"/>
    </source>
</evidence>
<feature type="compositionally biased region" description="Gly residues" evidence="6">
    <location>
        <begin position="193"/>
        <end position="203"/>
    </location>
</feature>
<evidence type="ECO:0000259" key="8">
    <source>
        <dbReference type="PROSITE" id="PS50076"/>
    </source>
</evidence>